<accession>A0AAW1JFC6</accession>
<keyword evidence="3 12" id="KW-0238">DNA-binding</keyword>
<keyword evidence="13" id="KW-1185">Reference proteome</keyword>
<evidence type="ECO:0000256" key="2">
    <source>
        <dbReference type="ARBA" id="ARBA00022729"/>
    </source>
</evidence>
<evidence type="ECO:0000256" key="7">
    <source>
        <dbReference type="RuleBase" id="RU363034"/>
    </source>
</evidence>
<keyword evidence="7" id="KW-0645">Protease</keyword>
<dbReference type="FunFam" id="2.40.10.10:FF:000028">
    <property type="entry name" value="Serine protease easter"/>
    <property type="match status" value="1"/>
</dbReference>
<proteinExistence type="inferred from homology"/>
<dbReference type="SUPFAM" id="SSF50494">
    <property type="entry name" value="Trypsin-like serine proteases"/>
    <property type="match status" value="1"/>
</dbReference>
<dbReference type="PRINTS" id="PR00722">
    <property type="entry name" value="CHYMOTRYPSIN"/>
</dbReference>
<evidence type="ECO:0000256" key="6">
    <source>
        <dbReference type="ARBA" id="ARBA00024195"/>
    </source>
</evidence>
<keyword evidence="7" id="KW-0720">Serine protease</keyword>
<evidence type="ECO:0000256" key="8">
    <source>
        <dbReference type="SAM" id="MobiDB-lite"/>
    </source>
</evidence>
<dbReference type="InterPro" id="IPR033116">
    <property type="entry name" value="TRYPSIN_SER"/>
</dbReference>
<name>A0AAW1JFC6_POPJA</name>
<keyword evidence="9" id="KW-1133">Transmembrane helix</keyword>
<keyword evidence="9" id="KW-0812">Transmembrane</keyword>
<dbReference type="PROSITE" id="PS50240">
    <property type="entry name" value="TRYPSIN_DOM"/>
    <property type="match status" value="1"/>
</dbReference>
<feature type="compositionally biased region" description="Basic and acidic residues" evidence="8">
    <location>
        <begin position="96"/>
        <end position="105"/>
    </location>
</feature>
<evidence type="ECO:0000256" key="5">
    <source>
        <dbReference type="ARBA" id="ARBA00023180"/>
    </source>
</evidence>
<evidence type="ECO:0000313" key="12">
    <source>
        <dbReference type="EMBL" id="KAK9701880.1"/>
    </source>
</evidence>
<protein>
    <submittedName>
        <fullName evidence="12">Tc5 transposase DNA-binding domain</fullName>
    </submittedName>
</protein>
<evidence type="ECO:0000313" key="13">
    <source>
        <dbReference type="Proteomes" id="UP001458880"/>
    </source>
</evidence>
<dbReference type="Gene3D" id="2.40.10.10">
    <property type="entry name" value="Trypsin-like serine proteases"/>
    <property type="match status" value="1"/>
</dbReference>
<dbReference type="SMART" id="SM00020">
    <property type="entry name" value="Tryp_SPc"/>
    <property type="match status" value="1"/>
</dbReference>
<dbReference type="Gene3D" id="1.10.10.60">
    <property type="entry name" value="Homeodomain-like"/>
    <property type="match status" value="1"/>
</dbReference>
<dbReference type="GO" id="GO:0003677">
    <property type="term" value="F:DNA binding"/>
    <property type="evidence" value="ECO:0007669"/>
    <property type="project" value="UniProtKB-KW"/>
</dbReference>
<keyword evidence="4" id="KW-1015">Disulfide bond</keyword>
<evidence type="ECO:0000259" key="10">
    <source>
        <dbReference type="PROSITE" id="PS50240"/>
    </source>
</evidence>
<dbReference type="SMART" id="SM00674">
    <property type="entry name" value="CENPB"/>
    <property type="match status" value="1"/>
</dbReference>
<dbReference type="PROSITE" id="PS00134">
    <property type="entry name" value="TRYPSIN_HIS"/>
    <property type="match status" value="1"/>
</dbReference>
<dbReference type="PROSITE" id="PS00135">
    <property type="entry name" value="TRYPSIN_SER"/>
    <property type="match status" value="1"/>
</dbReference>
<comment type="similarity">
    <text evidence="6">Belongs to the peptidase S1 family. CLIP subfamily.</text>
</comment>
<dbReference type="Pfam" id="PF03221">
    <property type="entry name" value="HTH_Tnp_Tc5"/>
    <property type="match status" value="1"/>
</dbReference>
<dbReference type="InterPro" id="IPR009057">
    <property type="entry name" value="Homeodomain-like_sf"/>
</dbReference>
<dbReference type="SUPFAM" id="SSF46689">
    <property type="entry name" value="Homeodomain-like"/>
    <property type="match status" value="1"/>
</dbReference>
<dbReference type="InterPro" id="IPR001254">
    <property type="entry name" value="Trypsin_dom"/>
</dbReference>
<dbReference type="GO" id="GO:0006508">
    <property type="term" value="P:proteolysis"/>
    <property type="evidence" value="ECO:0007669"/>
    <property type="project" value="UniProtKB-KW"/>
</dbReference>
<feature type="region of interest" description="Disordered" evidence="8">
    <location>
        <begin position="85"/>
        <end position="106"/>
    </location>
</feature>
<sequence>MKIGSSYSTVPVNIANVLLLTLLISATSSYWTNGNFPQPTRISPWEVNIRIVWGNDYHPYPAPSSGYVWNWPFYKSIHTVYGVPTTTTPDTSDGLDTSKRVRGPDGQELPADIFGARLTAGAGLNIQNPYYRPTVQNSTSLRMCREYVKNKWSREYVKNKWSLPPGVQAVFVGVNAQPRQFPHLAVLGYGQPNNITWACGGSLISKEYVLTAAHCIAPNGLGNVSYVRLGEFDLDNAADNAFVKNFTVANTIIHPLYNFISEYHDIALIRLNETITSFNHYIEYINPACLATTRDLGQANLTIAGWGRTQVGGNRASILQTAALSLVAHERCRSVYGIPRTLRDGIVEDIHICADGGTTGSDACRGDSGGPLQFINDNFVNEDIPSFFEIVGVVSFGFSCGVVPGVYTRVLPYVKWIESTSTISDIKAKRVQLEQFASKLDSEEGTLKRKTARPANNKVLEDAMYIWFTQRRSLGEPISGPSICEKALQFNEQPNGPKDFKASSGWLKNFKTWTFKEKIFPLI</sequence>
<reference evidence="12 13" key="1">
    <citation type="journal article" date="2024" name="BMC Genomics">
        <title>De novo assembly and annotation of Popillia japonica's genome with initial clues to its potential as an invasive pest.</title>
        <authorList>
            <person name="Cucini C."/>
            <person name="Boschi S."/>
            <person name="Funari R."/>
            <person name="Cardaioli E."/>
            <person name="Iannotti N."/>
            <person name="Marturano G."/>
            <person name="Paoli F."/>
            <person name="Bruttini M."/>
            <person name="Carapelli A."/>
            <person name="Frati F."/>
            <person name="Nardi F."/>
        </authorList>
    </citation>
    <scope>NUCLEOTIDE SEQUENCE [LARGE SCALE GENOMIC DNA]</scope>
    <source>
        <strain evidence="12">DMR45628</strain>
    </source>
</reference>
<dbReference type="InterPro" id="IPR043504">
    <property type="entry name" value="Peptidase_S1_PA_chymotrypsin"/>
</dbReference>
<dbReference type="PANTHER" id="PTHR24260:SF147">
    <property type="entry name" value="EG:BACR7A4.3 PROTEIN-RELATED"/>
    <property type="match status" value="1"/>
</dbReference>
<feature type="compositionally biased region" description="Polar residues" evidence="8">
    <location>
        <begin position="85"/>
        <end position="95"/>
    </location>
</feature>
<dbReference type="Proteomes" id="UP001458880">
    <property type="component" value="Unassembled WGS sequence"/>
</dbReference>
<evidence type="ECO:0000256" key="9">
    <source>
        <dbReference type="SAM" id="Phobius"/>
    </source>
</evidence>
<evidence type="ECO:0000256" key="4">
    <source>
        <dbReference type="ARBA" id="ARBA00023157"/>
    </source>
</evidence>
<dbReference type="PANTHER" id="PTHR24260">
    <property type="match status" value="1"/>
</dbReference>
<feature type="transmembrane region" description="Helical" evidence="9">
    <location>
        <begin position="12"/>
        <end position="31"/>
    </location>
</feature>
<dbReference type="InterPro" id="IPR018114">
    <property type="entry name" value="TRYPSIN_HIS"/>
</dbReference>
<keyword evidence="2" id="KW-0732">Signal</keyword>
<dbReference type="EMBL" id="JASPKY010000405">
    <property type="protein sequence ID" value="KAK9701880.1"/>
    <property type="molecule type" value="Genomic_DNA"/>
</dbReference>
<dbReference type="InterPro" id="IPR001314">
    <property type="entry name" value="Peptidase_S1A"/>
</dbReference>
<feature type="domain" description="Peptidase S1" evidence="10">
    <location>
        <begin position="170"/>
        <end position="422"/>
    </location>
</feature>
<comment type="caution">
    <text evidence="12">The sequence shown here is derived from an EMBL/GenBank/DDBJ whole genome shotgun (WGS) entry which is preliminary data.</text>
</comment>
<dbReference type="GO" id="GO:0005634">
    <property type="term" value="C:nucleus"/>
    <property type="evidence" value="ECO:0007669"/>
    <property type="project" value="UniProtKB-SubCell"/>
</dbReference>
<dbReference type="GO" id="GO:0004252">
    <property type="term" value="F:serine-type endopeptidase activity"/>
    <property type="evidence" value="ECO:0007669"/>
    <property type="project" value="InterPro"/>
</dbReference>
<evidence type="ECO:0000256" key="1">
    <source>
        <dbReference type="ARBA" id="ARBA00004123"/>
    </source>
</evidence>
<comment type="subcellular location">
    <subcellularLocation>
        <location evidence="1">Nucleus</location>
    </subcellularLocation>
</comment>
<keyword evidence="7" id="KW-0378">Hydrolase</keyword>
<dbReference type="InterPro" id="IPR006600">
    <property type="entry name" value="HTH_CenpB_DNA-bd_dom"/>
</dbReference>
<dbReference type="InterPro" id="IPR009003">
    <property type="entry name" value="Peptidase_S1_PA"/>
</dbReference>
<dbReference type="InterPro" id="IPR051333">
    <property type="entry name" value="CLIP_Serine_Protease"/>
</dbReference>
<feature type="domain" description="HTH CENPB-type" evidence="11">
    <location>
        <begin position="448"/>
        <end position="520"/>
    </location>
</feature>
<dbReference type="PROSITE" id="PS51253">
    <property type="entry name" value="HTH_CENPB"/>
    <property type="match status" value="1"/>
</dbReference>
<gene>
    <name evidence="12" type="ORF">QE152_g30301</name>
</gene>
<dbReference type="AlphaFoldDB" id="A0AAW1JFC6"/>
<evidence type="ECO:0000259" key="11">
    <source>
        <dbReference type="PROSITE" id="PS51253"/>
    </source>
</evidence>
<dbReference type="CDD" id="cd00190">
    <property type="entry name" value="Tryp_SPc"/>
    <property type="match status" value="1"/>
</dbReference>
<keyword evidence="5" id="KW-0325">Glycoprotein</keyword>
<dbReference type="Pfam" id="PF00089">
    <property type="entry name" value="Trypsin"/>
    <property type="match status" value="1"/>
</dbReference>
<evidence type="ECO:0000256" key="3">
    <source>
        <dbReference type="ARBA" id="ARBA00023125"/>
    </source>
</evidence>
<organism evidence="12 13">
    <name type="scientific">Popillia japonica</name>
    <name type="common">Japanese beetle</name>
    <dbReference type="NCBI Taxonomy" id="7064"/>
    <lineage>
        <taxon>Eukaryota</taxon>
        <taxon>Metazoa</taxon>
        <taxon>Ecdysozoa</taxon>
        <taxon>Arthropoda</taxon>
        <taxon>Hexapoda</taxon>
        <taxon>Insecta</taxon>
        <taxon>Pterygota</taxon>
        <taxon>Neoptera</taxon>
        <taxon>Endopterygota</taxon>
        <taxon>Coleoptera</taxon>
        <taxon>Polyphaga</taxon>
        <taxon>Scarabaeiformia</taxon>
        <taxon>Scarabaeidae</taxon>
        <taxon>Rutelinae</taxon>
        <taxon>Popillia</taxon>
    </lineage>
</organism>
<keyword evidence="9" id="KW-0472">Membrane</keyword>